<dbReference type="OrthoDB" id="211127at2157"/>
<keyword evidence="3" id="KW-1185">Reference proteome</keyword>
<evidence type="ECO:0000256" key="1">
    <source>
        <dbReference type="SAM" id="MobiDB-lite"/>
    </source>
</evidence>
<protein>
    <submittedName>
        <fullName evidence="2">Uncharacterized protein</fullName>
    </submittedName>
</protein>
<dbReference type="AlphaFoldDB" id="A0A1H3FV80"/>
<sequence>MREDELASAVVEHFEAAFTGSDVALEEPYDHYGNRGSVDVYVRTSPPNRVDYLVELKADPAVRMAAGANEILRQYRRMERYFYADDAHDLRKRLGREGPGVHLLLLFAPTAKCVEHVFEHRRLYGSVDPELAIDGVPAERKVAFLVNLDEAPAGDLAFLSVNGDAGVGTEAFRRSVPESSRLAGAVREADVEVDATGGGEADGSDQ</sequence>
<organism evidence="2 3">
    <name type="scientific">Halobellus clavatus</name>
    <dbReference type="NCBI Taxonomy" id="660517"/>
    <lineage>
        <taxon>Archaea</taxon>
        <taxon>Methanobacteriati</taxon>
        <taxon>Methanobacteriota</taxon>
        <taxon>Stenosarchaea group</taxon>
        <taxon>Halobacteria</taxon>
        <taxon>Halobacteriales</taxon>
        <taxon>Haloferacaceae</taxon>
        <taxon>Halobellus</taxon>
    </lineage>
</organism>
<dbReference type="EMBL" id="FNPB01000004">
    <property type="protein sequence ID" value="SDX94039.1"/>
    <property type="molecule type" value="Genomic_DNA"/>
</dbReference>
<accession>A0A1H3FV80</accession>
<name>A0A1H3FV80_9EURY</name>
<evidence type="ECO:0000313" key="3">
    <source>
        <dbReference type="Proteomes" id="UP000199170"/>
    </source>
</evidence>
<feature type="region of interest" description="Disordered" evidence="1">
    <location>
        <begin position="179"/>
        <end position="206"/>
    </location>
</feature>
<feature type="compositionally biased region" description="Gly residues" evidence="1">
    <location>
        <begin position="196"/>
        <end position="206"/>
    </location>
</feature>
<dbReference type="RefSeq" id="WP_089766730.1">
    <property type="nucleotide sequence ID" value="NZ_FNPB01000004.1"/>
</dbReference>
<gene>
    <name evidence="2" type="ORF">SAMN04487946_104157</name>
</gene>
<dbReference type="Pfam" id="PF26437">
    <property type="entry name" value="PDDEXK_18"/>
    <property type="match status" value="1"/>
</dbReference>
<dbReference type="Proteomes" id="UP000199170">
    <property type="component" value="Unassembled WGS sequence"/>
</dbReference>
<dbReference type="InterPro" id="IPR058984">
    <property type="entry name" value="PDDEXK-like_halobact"/>
</dbReference>
<evidence type="ECO:0000313" key="2">
    <source>
        <dbReference type="EMBL" id="SDX94039.1"/>
    </source>
</evidence>
<proteinExistence type="predicted"/>
<reference evidence="3" key="1">
    <citation type="submission" date="2016-10" db="EMBL/GenBank/DDBJ databases">
        <authorList>
            <person name="Varghese N."/>
            <person name="Submissions S."/>
        </authorList>
    </citation>
    <scope>NUCLEOTIDE SEQUENCE [LARGE SCALE GENOMIC DNA]</scope>
    <source>
        <strain evidence="3">CGMCC 1.10118</strain>
    </source>
</reference>